<evidence type="ECO:0000313" key="1">
    <source>
        <dbReference type="EMBL" id="RXH75452.1"/>
    </source>
</evidence>
<organism evidence="1 2">
    <name type="scientific">Malus domestica</name>
    <name type="common">Apple</name>
    <name type="synonym">Pyrus malus</name>
    <dbReference type="NCBI Taxonomy" id="3750"/>
    <lineage>
        <taxon>Eukaryota</taxon>
        <taxon>Viridiplantae</taxon>
        <taxon>Streptophyta</taxon>
        <taxon>Embryophyta</taxon>
        <taxon>Tracheophyta</taxon>
        <taxon>Spermatophyta</taxon>
        <taxon>Magnoliopsida</taxon>
        <taxon>eudicotyledons</taxon>
        <taxon>Gunneridae</taxon>
        <taxon>Pentapetalae</taxon>
        <taxon>rosids</taxon>
        <taxon>fabids</taxon>
        <taxon>Rosales</taxon>
        <taxon>Rosaceae</taxon>
        <taxon>Amygdaloideae</taxon>
        <taxon>Maleae</taxon>
        <taxon>Malus</taxon>
    </lineage>
</organism>
<keyword evidence="2" id="KW-1185">Reference proteome</keyword>
<sequence length="153" mass="17203">MTWEMGDDMLDPFPTYDSNVINMCKFAPNHTVIDMYIEKITPEECVFQEMEFIKSFEPIAQSSVVIEEINGDEDDQCKLVEERLVQVRRPVQMNRGKAKLAIEYPVSGLGGAAEDPLGRVGDEVVGDDFVADKGVLDERVADEGVPDEWVDDE</sequence>
<reference evidence="1 2" key="1">
    <citation type="submission" date="2018-10" db="EMBL/GenBank/DDBJ databases">
        <title>A high-quality apple genome assembly.</title>
        <authorList>
            <person name="Hu J."/>
        </authorList>
    </citation>
    <scope>NUCLEOTIDE SEQUENCE [LARGE SCALE GENOMIC DNA]</scope>
    <source>
        <strain evidence="2">cv. HFTH1</strain>
        <tissue evidence="1">Young leaf</tissue>
    </source>
</reference>
<name>A0A498HZP5_MALDO</name>
<dbReference type="Proteomes" id="UP000290289">
    <property type="component" value="Chromosome 15"/>
</dbReference>
<dbReference type="EMBL" id="RDQH01000341">
    <property type="protein sequence ID" value="RXH75452.1"/>
    <property type="molecule type" value="Genomic_DNA"/>
</dbReference>
<gene>
    <name evidence="1" type="ORF">DVH24_030173</name>
</gene>
<accession>A0A498HZP5</accession>
<proteinExistence type="predicted"/>
<evidence type="ECO:0000313" key="2">
    <source>
        <dbReference type="Proteomes" id="UP000290289"/>
    </source>
</evidence>
<dbReference type="AlphaFoldDB" id="A0A498HZP5"/>
<protein>
    <submittedName>
        <fullName evidence="1">Uncharacterized protein</fullName>
    </submittedName>
</protein>
<comment type="caution">
    <text evidence="1">The sequence shown here is derived from an EMBL/GenBank/DDBJ whole genome shotgun (WGS) entry which is preliminary data.</text>
</comment>